<name>A0A4R2JRF7_9PSEU</name>
<organism evidence="1 2">
    <name type="scientific">Actinocrispum wychmicini</name>
    <dbReference type="NCBI Taxonomy" id="1213861"/>
    <lineage>
        <taxon>Bacteria</taxon>
        <taxon>Bacillati</taxon>
        <taxon>Actinomycetota</taxon>
        <taxon>Actinomycetes</taxon>
        <taxon>Pseudonocardiales</taxon>
        <taxon>Pseudonocardiaceae</taxon>
        <taxon>Actinocrispum</taxon>
    </lineage>
</organism>
<dbReference type="OrthoDB" id="4504727at2"/>
<reference evidence="1 2" key="1">
    <citation type="submission" date="2019-03" db="EMBL/GenBank/DDBJ databases">
        <title>Genomic Encyclopedia of Type Strains, Phase IV (KMG-IV): sequencing the most valuable type-strain genomes for metagenomic binning, comparative biology and taxonomic classification.</title>
        <authorList>
            <person name="Goeker M."/>
        </authorList>
    </citation>
    <scope>NUCLEOTIDE SEQUENCE [LARGE SCALE GENOMIC DNA]</scope>
    <source>
        <strain evidence="1 2">DSM 45934</strain>
    </source>
</reference>
<sequence length="108" mass="12737">MSRQSVDEIAHKYNIDIRSLNIKIDKNRDGVYGITAPNGDITLRRAAFRSEEQLARTLVHEKFHVQQIESGKGYPAEYDPGNSWEKEAQQYEDDWWERYGKYRQDMPS</sequence>
<dbReference type="RefSeq" id="WP_132113601.1">
    <property type="nucleotide sequence ID" value="NZ_SLWS01000002.1"/>
</dbReference>
<proteinExistence type="predicted"/>
<protein>
    <recommendedName>
        <fullName evidence="3">DUF4157 domain-containing protein</fullName>
    </recommendedName>
</protein>
<dbReference type="AlphaFoldDB" id="A0A4R2JRF7"/>
<evidence type="ECO:0000313" key="1">
    <source>
        <dbReference type="EMBL" id="TCO62094.1"/>
    </source>
</evidence>
<accession>A0A4R2JRF7</accession>
<dbReference type="EMBL" id="SLWS01000002">
    <property type="protein sequence ID" value="TCO62094.1"/>
    <property type="molecule type" value="Genomic_DNA"/>
</dbReference>
<evidence type="ECO:0000313" key="2">
    <source>
        <dbReference type="Proteomes" id="UP000295680"/>
    </source>
</evidence>
<gene>
    <name evidence="1" type="ORF">EV192_102231</name>
</gene>
<dbReference type="Proteomes" id="UP000295680">
    <property type="component" value="Unassembled WGS sequence"/>
</dbReference>
<comment type="caution">
    <text evidence="1">The sequence shown here is derived from an EMBL/GenBank/DDBJ whole genome shotgun (WGS) entry which is preliminary data.</text>
</comment>
<keyword evidence="2" id="KW-1185">Reference proteome</keyword>
<evidence type="ECO:0008006" key="3">
    <source>
        <dbReference type="Google" id="ProtNLM"/>
    </source>
</evidence>